<evidence type="ECO:0008006" key="6">
    <source>
        <dbReference type="Google" id="ProtNLM"/>
    </source>
</evidence>
<name>A0ABD3JM24_EUCGL</name>
<dbReference type="PANTHER" id="PTHR47941">
    <property type="entry name" value="PENTATRICOPEPTIDE REPEAT-CONTAINING PROTEIN 3, MITOCHONDRIAL"/>
    <property type="match status" value="1"/>
</dbReference>
<comment type="caution">
    <text evidence="4">The sequence shown here is derived from an EMBL/GenBank/DDBJ whole genome shotgun (WGS) entry which is preliminary data.</text>
</comment>
<evidence type="ECO:0000256" key="1">
    <source>
        <dbReference type="ARBA" id="ARBA00007626"/>
    </source>
</evidence>
<dbReference type="Pfam" id="PF01535">
    <property type="entry name" value="PPR"/>
    <property type="match status" value="1"/>
</dbReference>
<proteinExistence type="inferred from homology"/>
<reference evidence="4 5" key="1">
    <citation type="submission" date="2024-11" db="EMBL/GenBank/DDBJ databases">
        <title>Chromosome-level genome assembly of Eucalyptus globulus Labill. provides insights into its genome evolution.</title>
        <authorList>
            <person name="Li X."/>
        </authorList>
    </citation>
    <scope>NUCLEOTIDE SEQUENCE [LARGE SCALE GENOMIC DNA]</scope>
    <source>
        <strain evidence="4">CL2024</strain>
        <tissue evidence="4">Fresh tender leaves</tissue>
    </source>
</reference>
<sequence length="362" mass="40559">MVKNGLVPYPSAFNTLLSPLIWSGSFDEAWRLFSDFRAKVGIVDERSLGIMVKGCCEAGRLDRGFKIFAQLKEMNWSPMAYVYTALIDGCCKHGDVERAGELFSEMSELGLVANRNTYRLYRKMKLSRVVPSVRTCNLTIDVLCKEGDVNGPFELFDEMRERGIAYSIVTFSTVIRGLCCDSRVWEAKRLVDLIKRSGINPDSIGHSPSLVTHDTLIAGSARAKNMPAVTDLMKEMEETQERGIAPSKVTYTILIDAFVRSDDIEKASDIYASMQKAGFIPDAHTYGVLVHGLCMNGNMNEASKFAQGSSYRALIFLTEMGKKGMVPPCLVQHSLRDFEFPKLVEKNIRYLVQYFEISLAKC</sequence>
<dbReference type="EMBL" id="JBJKBG010000008">
    <property type="protein sequence ID" value="KAL3726891.1"/>
    <property type="molecule type" value="Genomic_DNA"/>
</dbReference>
<keyword evidence="5" id="KW-1185">Reference proteome</keyword>
<evidence type="ECO:0000313" key="5">
    <source>
        <dbReference type="Proteomes" id="UP001634007"/>
    </source>
</evidence>
<dbReference type="InterPro" id="IPR011990">
    <property type="entry name" value="TPR-like_helical_dom_sf"/>
</dbReference>
<feature type="repeat" description="PPR" evidence="3">
    <location>
        <begin position="167"/>
        <end position="201"/>
    </location>
</feature>
<dbReference type="Gene3D" id="1.25.40.10">
    <property type="entry name" value="Tetratricopeptide repeat domain"/>
    <property type="match status" value="3"/>
</dbReference>
<organism evidence="4 5">
    <name type="scientific">Eucalyptus globulus</name>
    <name type="common">Tasmanian blue gum</name>
    <dbReference type="NCBI Taxonomy" id="34317"/>
    <lineage>
        <taxon>Eukaryota</taxon>
        <taxon>Viridiplantae</taxon>
        <taxon>Streptophyta</taxon>
        <taxon>Embryophyta</taxon>
        <taxon>Tracheophyta</taxon>
        <taxon>Spermatophyta</taxon>
        <taxon>Magnoliopsida</taxon>
        <taxon>eudicotyledons</taxon>
        <taxon>Gunneridae</taxon>
        <taxon>Pentapetalae</taxon>
        <taxon>rosids</taxon>
        <taxon>malvids</taxon>
        <taxon>Myrtales</taxon>
        <taxon>Myrtaceae</taxon>
        <taxon>Myrtoideae</taxon>
        <taxon>Eucalypteae</taxon>
        <taxon>Eucalyptus</taxon>
    </lineage>
</organism>
<dbReference type="Proteomes" id="UP001634007">
    <property type="component" value="Unassembled WGS sequence"/>
</dbReference>
<feature type="repeat" description="PPR" evidence="3">
    <location>
        <begin position="247"/>
        <end position="281"/>
    </location>
</feature>
<protein>
    <recommendedName>
        <fullName evidence="6">Pentatricopeptide repeat-containing protein</fullName>
    </recommendedName>
</protein>
<feature type="repeat" description="PPR" evidence="3">
    <location>
        <begin position="79"/>
        <end position="113"/>
    </location>
</feature>
<evidence type="ECO:0000313" key="4">
    <source>
        <dbReference type="EMBL" id="KAL3726891.1"/>
    </source>
</evidence>
<comment type="similarity">
    <text evidence="1">Belongs to the PPR family. P subfamily.</text>
</comment>
<feature type="repeat" description="PPR" evidence="3">
    <location>
        <begin position="44"/>
        <end position="78"/>
    </location>
</feature>
<evidence type="ECO:0000256" key="2">
    <source>
        <dbReference type="ARBA" id="ARBA00022737"/>
    </source>
</evidence>
<dbReference type="PROSITE" id="PS51375">
    <property type="entry name" value="PPR"/>
    <property type="match status" value="5"/>
</dbReference>
<accession>A0ABD3JM24</accession>
<keyword evidence="2" id="KW-0677">Repeat</keyword>
<dbReference type="InterPro" id="IPR002885">
    <property type="entry name" value="PPR_rpt"/>
</dbReference>
<feature type="repeat" description="PPR" evidence="3">
    <location>
        <begin position="132"/>
        <end position="166"/>
    </location>
</feature>
<gene>
    <name evidence="4" type="ORF">ACJRO7_031744</name>
</gene>
<evidence type="ECO:0000256" key="3">
    <source>
        <dbReference type="PROSITE-ProRule" id="PRU00708"/>
    </source>
</evidence>
<dbReference type="AlphaFoldDB" id="A0ABD3JM24"/>
<dbReference type="NCBIfam" id="TIGR00756">
    <property type="entry name" value="PPR"/>
    <property type="match status" value="5"/>
</dbReference>
<dbReference type="Pfam" id="PF13041">
    <property type="entry name" value="PPR_2"/>
    <property type="match status" value="3"/>
</dbReference>